<dbReference type="InterPro" id="IPR013083">
    <property type="entry name" value="Znf_RING/FYVE/PHD"/>
</dbReference>
<dbReference type="GeneID" id="40314570"/>
<feature type="domain" description="RING-type" evidence="6">
    <location>
        <begin position="66"/>
        <end position="100"/>
    </location>
</feature>
<dbReference type="GO" id="GO:0008270">
    <property type="term" value="F:zinc ion binding"/>
    <property type="evidence" value="ECO:0007669"/>
    <property type="project" value="UniProtKB-KW"/>
</dbReference>
<dbReference type="Pfam" id="PF13445">
    <property type="entry name" value="zf-RING_UBOX"/>
    <property type="match status" value="1"/>
</dbReference>
<accession>A0A3R7PXM9</accession>
<protein>
    <submittedName>
        <fullName evidence="7">Conserved RING finger protein</fullName>
    </submittedName>
</protein>
<evidence type="ECO:0000256" key="3">
    <source>
        <dbReference type="ARBA" id="ARBA00022833"/>
    </source>
</evidence>
<organism evidence="7 8">
    <name type="scientific">Trypanosoma conorhini</name>
    <dbReference type="NCBI Taxonomy" id="83891"/>
    <lineage>
        <taxon>Eukaryota</taxon>
        <taxon>Discoba</taxon>
        <taxon>Euglenozoa</taxon>
        <taxon>Kinetoplastea</taxon>
        <taxon>Metakinetoplastina</taxon>
        <taxon>Trypanosomatida</taxon>
        <taxon>Trypanosomatidae</taxon>
        <taxon>Trypanosoma</taxon>
    </lineage>
</organism>
<feature type="region of interest" description="Disordered" evidence="5">
    <location>
        <begin position="197"/>
        <end position="248"/>
    </location>
</feature>
<dbReference type="InterPro" id="IPR027370">
    <property type="entry name" value="Znf-RING_euk"/>
</dbReference>
<feature type="region of interest" description="Disordered" evidence="5">
    <location>
        <begin position="117"/>
        <end position="152"/>
    </location>
</feature>
<evidence type="ECO:0000313" key="7">
    <source>
        <dbReference type="EMBL" id="RNF26803.1"/>
    </source>
</evidence>
<keyword evidence="2 4" id="KW-0863">Zinc-finger</keyword>
<dbReference type="EMBL" id="MKKU01000027">
    <property type="protein sequence ID" value="RNF26803.1"/>
    <property type="molecule type" value="Genomic_DNA"/>
</dbReference>
<evidence type="ECO:0000256" key="1">
    <source>
        <dbReference type="ARBA" id="ARBA00022723"/>
    </source>
</evidence>
<evidence type="ECO:0000256" key="4">
    <source>
        <dbReference type="PROSITE-ProRule" id="PRU00175"/>
    </source>
</evidence>
<dbReference type="InterPro" id="IPR017907">
    <property type="entry name" value="Znf_RING_CS"/>
</dbReference>
<keyword evidence="8" id="KW-1185">Reference proteome</keyword>
<evidence type="ECO:0000256" key="5">
    <source>
        <dbReference type="SAM" id="MobiDB-lite"/>
    </source>
</evidence>
<feature type="compositionally biased region" description="Low complexity" evidence="5">
    <location>
        <begin position="204"/>
        <end position="214"/>
    </location>
</feature>
<proteinExistence type="predicted"/>
<dbReference type="SUPFAM" id="SSF57850">
    <property type="entry name" value="RING/U-box"/>
    <property type="match status" value="1"/>
</dbReference>
<sequence length="248" mass="26642">MSTVEGPHDPFVAPSGALRVNVHGATAELTQCSPSQLPDLLGVTEQLDTAELNGRVVAALRELLCCPICHRLLLHDPAVVDTCGHVFCYSCINLGIENGCLPVASAERVEAAEEEVQVCGSDDHHPTGLRGATAADPRLRCPSRPGRRRPRRRRRKFTCPVCLGPAHKWNLVRVRFFSDLVTEALSHATLAAALPPAEAERDASAQMGGAAASGEEAKTPAQHKRAAAQKKRKKKKKDGVTSNNETVE</sequence>
<evidence type="ECO:0000256" key="2">
    <source>
        <dbReference type="ARBA" id="ARBA00022771"/>
    </source>
</evidence>
<dbReference type="AlphaFoldDB" id="A0A3R7PXM9"/>
<name>A0A3R7PXM9_9TRYP</name>
<dbReference type="InterPro" id="IPR001841">
    <property type="entry name" value="Znf_RING"/>
</dbReference>
<evidence type="ECO:0000313" key="8">
    <source>
        <dbReference type="Proteomes" id="UP000284403"/>
    </source>
</evidence>
<keyword evidence="1" id="KW-0479">Metal-binding</keyword>
<evidence type="ECO:0000259" key="6">
    <source>
        <dbReference type="PROSITE" id="PS50089"/>
    </source>
</evidence>
<dbReference type="PROSITE" id="PS00518">
    <property type="entry name" value="ZF_RING_1"/>
    <property type="match status" value="1"/>
</dbReference>
<feature type="compositionally biased region" description="Basic residues" evidence="5">
    <location>
        <begin position="221"/>
        <end position="237"/>
    </location>
</feature>
<dbReference type="RefSeq" id="XP_029232009.1">
    <property type="nucleotide sequence ID" value="XM_029367898.1"/>
</dbReference>
<comment type="caution">
    <text evidence="7">The sequence shown here is derived from an EMBL/GenBank/DDBJ whole genome shotgun (WGS) entry which is preliminary data.</text>
</comment>
<dbReference type="OrthoDB" id="1630758at2759"/>
<dbReference type="PROSITE" id="PS50089">
    <property type="entry name" value="ZF_RING_2"/>
    <property type="match status" value="1"/>
</dbReference>
<reference evidence="7 8" key="1">
    <citation type="journal article" date="2018" name="BMC Genomics">
        <title>Genomic comparison of Trypanosoma conorhini and Trypanosoma rangeli to Trypanosoma cruzi strains of high and low virulence.</title>
        <authorList>
            <person name="Bradwell K.R."/>
            <person name="Koparde V.N."/>
            <person name="Matveyev A.V."/>
            <person name="Serrano M.G."/>
            <person name="Alves J.M."/>
            <person name="Parikh H."/>
            <person name="Huang B."/>
            <person name="Lee V."/>
            <person name="Espinosa-Alvarez O."/>
            <person name="Ortiz P.A."/>
            <person name="Costa-Martins A.G."/>
            <person name="Teixeira M.M."/>
            <person name="Buck G.A."/>
        </authorList>
    </citation>
    <scope>NUCLEOTIDE SEQUENCE [LARGE SCALE GENOMIC DNA]</scope>
    <source>
        <strain evidence="7 8">025E</strain>
    </source>
</reference>
<dbReference type="SMART" id="SM00184">
    <property type="entry name" value="RING"/>
    <property type="match status" value="1"/>
</dbReference>
<gene>
    <name evidence="7" type="ORF">Tco025E_00959</name>
</gene>
<dbReference type="Proteomes" id="UP000284403">
    <property type="component" value="Unassembled WGS sequence"/>
</dbReference>
<keyword evidence="3" id="KW-0862">Zinc</keyword>
<dbReference type="Gene3D" id="3.30.40.10">
    <property type="entry name" value="Zinc/RING finger domain, C3HC4 (zinc finger)"/>
    <property type="match status" value="1"/>
</dbReference>